<feature type="compositionally biased region" description="Low complexity" evidence="1">
    <location>
        <begin position="7"/>
        <end position="20"/>
    </location>
</feature>
<evidence type="ECO:0000256" key="1">
    <source>
        <dbReference type="SAM" id="MobiDB-lite"/>
    </source>
</evidence>
<dbReference type="EMBL" id="JANPWB010000015">
    <property type="protein sequence ID" value="KAJ1090765.1"/>
    <property type="molecule type" value="Genomic_DNA"/>
</dbReference>
<comment type="caution">
    <text evidence="2">The sequence shown here is derived from an EMBL/GenBank/DDBJ whole genome shotgun (WGS) entry which is preliminary data.</text>
</comment>
<protein>
    <submittedName>
        <fullName evidence="2">Uncharacterized protein</fullName>
    </submittedName>
</protein>
<feature type="compositionally biased region" description="Basic and acidic residues" evidence="1">
    <location>
        <begin position="32"/>
        <end position="83"/>
    </location>
</feature>
<evidence type="ECO:0000313" key="2">
    <source>
        <dbReference type="EMBL" id="KAJ1090765.1"/>
    </source>
</evidence>
<dbReference type="Proteomes" id="UP001066276">
    <property type="component" value="Chromosome 11"/>
</dbReference>
<proteinExistence type="predicted"/>
<feature type="region of interest" description="Disordered" evidence="1">
    <location>
        <begin position="1"/>
        <end position="97"/>
    </location>
</feature>
<evidence type="ECO:0000313" key="3">
    <source>
        <dbReference type="Proteomes" id="UP001066276"/>
    </source>
</evidence>
<reference evidence="2" key="1">
    <citation type="journal article" date="2022" name="bioRxiv">
        <title>Sequencing and chromosome-scale assembly of the giantPleurodeles waltlgenome.</title>
        <authorList>
            <person name="Brown T."/>
            <person name="Elewa A."/>
            <person name="Iarovenko S."/>
            <person name="Subramanian E."/>
            <person name="Araus A.J."/>
            <person name="Petzold A."/>
            <person name="Susuki M."/>
            <person name="Suzuki K.-i.T."/>
            <person name="Hayashi T."/>
            <person name="Toyoda A."/>
            <person name="Oliveira C."/>
            <person name="Osipova E."/>
            <person name="Leigh N.D."/>
            <person name="Simon A."/>
            <person name="Yun M.H."/>
        </authorList>
    </citation>
    <scope>NUCLEOTIDE SEQUENCE</scope>
    <source>
        <strain evidence="2">20211129_DDA</strain>
        <tissue evidence="2">Liver</tissue>
    </source>
</reference>
<keyword evidence="3" id="KW-1185">Reference proteome</keyword>
<sequence>MCPRGTSESSSAQSENCSWSRPDEEGEQGQEGEEKRDGNVFERDEGILRREDACPEREEPGTHRREDAGRELKEEEEPNRAEHEDGEGWLPEAAWGAKGGRVSTRQPWCMGSPHGFMSLRVYDPHLSLTSPFPVLLPHIPET</sequence>
<accession>A0AAV7LGR9</accession>
<name>A0AAV7LGR9_PLEWA</name>
<gene>
    <name evidence="2" type="ORF">NDU88_003894</name>
</gene>
<organism evidence="2 3">
    <name type="scientific">Pleurodeles waltl</name>
    <name type="common">Iberian ribbed newt</name>
    <dbReference type="NCBI Taxonomy" id="8319"/>
    <lineage>
        <taxon>Eukaryota</taxon>
        <taxon>Metazoa</taxon>
        <taxon>Chordata</taxon>
        <taxon>Craniata</taxon>
        <taxon>Vertebrata</taxon>
        <taxon>Euteleostomi</taxon>
        <taxon>Amphibia</taxon>
        <taxon>Batrachia</taxon>
        <taxon>Caudata</taxon>
        <taxon>Salamandroidea</taxon>
        <taxon>Salamandridae</taxon>
        <taxon>Pleurodelinae</taxon>
        <taxon>Pleurodeles</taxon>
    </lineage>
</organism>
<dbReference type="AlphaFoldDB" id="A0AAV7LGR9"/>